<name>A0ABT9DAU1_9CELL</name>
<comment type="caution">
    <text evidence="1">The sequence shown here is derived from an EMBL/GenBank/DDBJ whole genome shotgun (WGS) entry which is preliminary data.</text>
</comment>
<accession>A0ABT9DAU1</accession>
<protein>
    <submittedName>
        <fullName evidence="1">Uncharacterized protein</fullName>
    </submittedName>
</protein>
<reference evidence="1 2" key="1">
    <citation type="submission" date="2023-07" db="EMBL/GenBank/DDBJ databases">
        <title>Description of novel actinomycetes strains, isolated from tidal flat sediment.</title>
        <authorList>
            <person name="Lu C."/>
        </authorList>
    </citation>
    <scope>NUCLEOTIDE SEQUENCE [LARGE SCALE GENOMIC DNA]</scope>
    <source>
        <strain evidence="1 2">SYSU T00b441</strain>
    </source>
</reference>
<gene>
    <name evidence="1" type="ORF">Q6348_12505</name>
</gene>
<dbReference type="RefSeq" id="WP_304601608.1">
    <property type="nucleotide sequence ID" value="NZ_JAUQYP010000001.1"/>
</dbReference>
<proteinExistence type="predicted"/>
<evidence type="ECO:0000313" key="1">
    <source>
        <dbReference type="EMBL" id="MDO8108018.1"/>
    </source>
</evidence>
<dbReference type="Proteomes" id="UP001232536">
    <property type="component" value="Unassembled WGS sequence"/>
</dbReference>
<sequence length="47" mass="5093">MAIMNDETRWRTAVPVMVSLLMLAGLGLVVVRLVRAAVDLMPVLLAS</sequence>
<evidence type="ECO:0000313" key="2">
    <source>
        <dbReference type="Proteomes" id="UP001232536"/>
    </source>
</evidence>
<keyword evidence="2" id="KW-1185">Reference proteome</keyword>
<dbReference type="EMBL" id="JAUQYP010000001">
    <property type="protein sequence ID" value="MDO8108018.1"/>
    <property type="molecule type" value="Genomic_DNA"/>
</dbReference>
<organism evidence="1 2">
    <name type="scientific">Actinotalea lenta</name>
    <dbReference type="NCBI Taxonomy" id="3064654"/>
    <lineage>
        <taxon>Bacteria</taxon>
        <taxon>Bacillati</taxon>
        <taxon>Actinomycetota</taxon>
        <taxon>Actinomycetes</taxon>
        <taxon>Micrococcales</taxon>
        <taxon>Cellulomonadaceae</taxon>
        <taxon>Actinotalea</taxon>
    </lineage>
</organism>